<dbReference type="GO" id="GO:0051603">
    <property type="term" value="P:proteolysis involved in protein catabolic process"/>
    <property type="evidence" value="ECO:0007669"/>
    <property type="project" value="TreeGrafter"/>
</dbReference>
<dbReference type="FunFam" id="1.10.8.60:FF:000002">
    <property type="entry name" value="ATP-dependent Clp protease ATP-binding subunit ClpX"/>
    <property type="match status" value="1"/>
</dbReference>
<dbReference type="Proteomes" id="UP000095284">
    <property type="component" value="Unplaced"/>
</dbReference>
<dbReference type="InterPro" id="IPR003593">
    <property type="entry name" value="AAA+_ATPase"/>
</dbReference>
<dbReference type="PANTHER" id="PTHR48102">
    <property type="entry name" value="ATP-DEPENDENT CLP PROTEASE ATP-BINDING SUBUNIT CLPX-LIKE, MITOCHONDRIAL-RELATED"/>
    <property type="match status" value="1"/>
</dbReference>
<dbReference type="CDD" id="cd19497">
    <property type="entry name" value="RecA-like_ClpX"/>
    <property type="match status" value="1"/>
</dbReference>
<dbReference type="InterPro" id="IPR050052">
    <property type="entry name" value="ATP-dep_Clp_protease_ClpX"/>
</dbReference>
<keyword evidence="1" id="KW-0547">Nucleotide-binding</keyword>
<dbReference type="InterPro" id="IPR059067">
    <property type="entry name" value="Znf_ribbon_CLPX-like"/>
</dbReference>
<dbReference type="PANTHER" id="PTHR48102:SF7">
    <property type="entry name" value="ATP-DEPENDENT CLP PROTEASE ATP-BINDING SUBUNIT CLPX-LIKE, MITOCHONDRIAL"/>
    <property type="match status" value="1"/>
</dbReference>
<accession>A0A1I7S0S7</accession>
<dbReference type="WBParaSite" id="BXY_0660100.1">
    <property type="protein sequence ID" value="BXY_0660100.1"/>
    <property type="gene ID" value="BXY_0660100"/>
</dbReference>
<feature type="domain" description="AAA+ ATPase" evidence="4">
    <location>
        <begin position="258"/>
        <end position="542"/>
    </location>
</feature>
<evidence type="ECO:0000256" key="3">
    <source>
        <dbReference type="SAM" id="MobiDB-lite"/>
    </source>
</evidence>
<evidence type="ECO:0000256" key="2">
    <source>
        <dbReference type="ARBA" id="ARBA00022840"/>
    </source>
</evidence>
<name>A0A1I7S0S7_BURXY</name>
<dbReference type="Gene3D" id="1.10.8.60">
    <property type="match status" value="1"/>
</dbReference>
<dbReference type="GO" id="GO:0005524">
    <property type="term" value="F:ATP binding"/>
    <property type="evidence" value="ECO:0007669"/>
    <property type="project" value="UniProtKB-KW"/>
</dbReference>
<feature type="region of interest" description="Disordered" evidence="3">
    <location>
        <begin position="32"/>
        <end position="54"/>
    </location>
</feature>
<dbReference type="InterPro" id="IPR027417">
    <property type="entry name" value="P-loop_NTPase"/>
</dbReference>
<evidence type="ECO:0000313" key="6">
    <source>
        <dbReference type="Proteomes" id="UP000095284"/>
    </source>
</evidence>
<dbReference type="SMART" id="SM01086">
    <property type="entry name" value="ClpB_D2-small"/>
    <property type="match status" value="1"/>
</dbReference>
<dbReference type="Gene3D" id="3.40.50.300">
    <property type="entry name" value="P-loop containing nucleotide triphosphate hydrolases"/>
    <property type="match status" value="1"/>
</dbReference>
<reference evidence="7" key="1">
    <citation type="submission" date="2016-11" db="UniProtKB">
        <authorList>
            <consortium name="WormBaseParasite"/>
        </authorList>
    </citation>
    <scope>IDENTIFICATION</scope>
</reference>
<dbReference type="NCBIfam" id="NF003745">
    <property type="entry name" value="PRK05342.1"/>
    <property type="match status" value="1"/>
</dbReference>
<feature type="domain" description="Clp ATPase C-terminal" evidence="5">
    <location>
        <begin position="473"/>
        <end position="565"/>
    </location>
</feature>
<dbReference type="Pfam" id="PF10431">
    <property type="entry name" value="ClpB_D2-small"/>
    <property type="match status" value="1"/>
</dbReference>
<dbReference type="SMART" id="SM00382">
    <property type="entry name" value="AAA"/>
    <property type="match status" value="1"/>
</dbReference>
<evidence type="ECO:0000259" key="5">
    <source>
        <dbReference type="SMART" id="SM01086"/>
    </source>
</evidence>
<protein>
    <submittedName>
        <fullName evidence="7">ATP-dependent Clp protease ATP-binding subunit clpX-like, mitochondrial</fullName>
    </submittedName>
</protein>
<dbReference type="eggNOG" id="KOG0745">
    <property type="taxonomic scope" value="Eukaryota"/>
</dbReference>
<dbReference type="InterPro" id="IPR019489">
    <property type="entry name" value="Clp_ATPase_C"/>
</dbReference>
<dbReference type="GO" id="GO:0005759">
    <property type="term" value="C:mitochondrial matrix"/>
    <property type="evidence" value="ECO:0007669"/>
    <property type="project" value="TreeGrafter"/>
</dbReference>
<dbReference type="InterPro" id="IPR003959">
    <property type="entry name" value="ATPase_AAA_core"/>
</dbReference>
<dbReference type="AlphaFoldDB" id="A0A1I7S0S7"/>
<proteinExistence type="predicted"/>
<dbReference type="Pfam" id="PF26040">
    <property type="entry name" value="Zn_ribbon_CLPX_N"/>
    <property type="match status" value="1"/>
</dbReference>
<evidence type="ECO:0000313" key="7">
    <source>
        <dbReference type="WBParaSite" id="BXY_0660100.1"/>
    </source>
</evidence>
<evidence type="ECO:0000256" key="1">
    <source>
        <dbReference type="ARBA" id="ARBA00022741"/>
    </source>
</evidence>
<sequence>MYLTHHFRGMKRQVALLHVCRRQCRVLASPVRLSSTGSNDGSEKPPKSGNLPVPEGATLSATAFADCTHCGKPLKGAPTVNSSSNYLRCSECQRLYSTGRGRSEQKGNGIKQQDNVFKRPPYPQEIFNYLERYVVGQRDAKRTLAVGVYQHYRRLANNIERKLQKQQGQGVQPVNMGGIHPANQFNGTFGSPHISSIPNQFHDHFTVSESHPTPNVTHLTYHPSRGPPITSNEPQSHIPDFESAFKRMKEDEEMIRLEKSNIMLLGPSGVGKTFVTQVLARILDVPIALCDCTSMTQAGYVGEDVESVLQKLLQNANGNVERAQQGIVFLDEVDKIAATGDNGSHAYRDVAGEGVQHALLKLVEGTVANVKSGRKAPGQQDTVQMDTTDILFVSSGAFTGLEKIVGQRLDKRSVGFGSASNFHSITGDDKIQAEINEKRDKLLSEADQGDLIKFGIVPELVGRFPVIVPFHSFNREMLVRVLTEPKNSLLAQMKTQFAMDGVELDFDQEALEEISALALERKTGARALRSIIEKVLLVAKFEVPGSDIEKVTVTRDCVKGKEGYVYERRRQEQEPEIDEKRSAACA</sequence>
<dbReference type="GO" id="GO:0016887">
    <property type="term" value="F:ATP hydrolysis activity"/>
    <property type="evidence" value="ECO:0007669"/>
    <property type="project" value="InterPro"/>
</dbReference>
<evidence type="ECO:0000259" key="4">
    <source>
        <dbReference type="SMART" id="SM00382"/>
    </source>
</evidence>
<organism evidence="6 7">
    <name type="scientific">Bursaphelenchus xylophilus</name>
    <name type="common">Pinewood nematode worm</name>
    <name type="synonym">Aphelenchoides xylophilus</name>
    <dbReference type="NCBI Taxonomy" id="6326"/>
    <lineage>
        <taxon>Eukaryota</taxon>
        <taxon>Metazoa</taxon>
        <taxon>Ecdysozoa</taxon>
        <taxon>Nematoda</taxon>
        <taxon>Chromadorea</taxon>
        <taxon>Rhabditida</taxon>
        <taxon>Tylenchina</taxon>
        <taxon>Tylenchomorpha</taxon>
        <taxon>Aphelenchoidea</taxon>
        <taxon>Aphelenchoididae</taxon>
        <taxon>Bursaphelenchus</taxon>
    </lineage>
</organism>
<dbReference type="Pfam" id="PF07724">
    <property type="entry name" value="AAA_2"/>
    <property type="match status" value="1"/>
</dbReference>
<keyword evidence="2" id="KW-0067">ATP-binding</keyword>
<dbReference type="SUPFAM" id="SSF52540">
    <property type="entry name" value="P-loop containing nucleoside triphosphate hydrolases"/>
    <property type="match status" value="1"/>
</dbReference>